<protein>
    <submittedName>
        <fullName evidence="1">Uncharacterized protein</fullName>
    </submittedName>
</protein>
<keyword evidence="2" id="KW-1185">Reference proteome</keyword>
<dbReference type="Proteomes" id="UP000824890">
    <property type="component" value="Unassembled WGS sequence"/>
</dbReference>
<dbReference type="InterPro" id="IPR036397">
    <property type="entry name" value="RNaseH_sf"/>
</dbReference>
<gene>
    <name evidence="1" type="ORF">HID58_062590</name>
</gene>
<comment type="caution">
    <text evidence="1">The sequence shown here is derived from an EMBL/GenBank/DDBJ whole genome shotgun (WGS) entry which is preliminary data.</text>
</comment>
<dbReference type="EMBL" id="JAGKQM010000014">
    <property type="protein sequence ID" value="KAH0886494.1"/>
    <property type="molecule type" value="Genomic_DNA"/>
</dbReference>
<name>A0ABQ8A1Z8_BRANA</name>
<organism evidence="1 2">
    <name type="scientific">Brassica napus</name>
    <name type="common">Rape</name>
    <dbReference type="NCBI Taxonomy" id="3708"/>
    <lineage>
        <taxon>Eukaryota</taxon>
        <taxon>Viridiplantae</taxon>
        <taxon>Streptophyta</taxon>
        <taxon>Embryophyta</taxon>
        <taxon>Tracheophyta</taxon>
        <taxon>Spermatophyta</taxon>
        <taxon>Magnoliopsida</taxon>
        <taxon>eudicotyledons</taxon>
        <taxon>Gunneridae</taxon>
        <taxon>Pentapetalae</taxon>
        <taxon>rosids</taxon>
        <taxon>malvids</taxon>
        <taxon>Brassicales</taxon>
        <taxon>Brassicaceae</taxon>
        <taxon>Brassiceae</taxon>
        <taxon>Brassica</taxon>
    </lineage>
</organism>
<accession>A0ABQ8A1Z8</accession>
<dbReference type="Gene3D" id="3.30.420.10">
    <property type="entry name" value="Ribonuclease H-like superfamily/Ribonuclease H"/>
    <property type="match status" value="1"/>
</dbReference>
<evidence type="ECO:0000313" key="2">
    <source>
        <dbReference type="Proteomes" id="UP000824890"/>
    </source>
</evidence>
<reference evidence="1 2" key="1">
    <citation type="submission" date="2021-05" db="EMBL/GenBank/DDBJ databases">
        <title>Genome Assembly of Synthetic Allotetraploid Brassica napus Reveals Homoeologous Exchanges between Subgenomes.</title>
        <authorList>
            <person name="Davis J.T."/>
        </authorList>
    </citation>
    <scope>NUCLEOTIDE SEQUENCE [LARGE SCALE GENOMIC DNA]</scope>
    <source>
        <strain evidence="2">cv. Da-Ae</strain>
        <tissue evidence="1">Seedling</tissue>
    </source>
</reference>
<sequence>MNIAPICYAHLAAAQLGTFMKFEDQSETSSSHGGVTASGPVSVAQLPKLKDNVANSMFFC</sequence>
<evidence type="ECO:0000313" key="1">
    <source>
        <dbReference type="EMBL" id="KAH0886494.1"/>
    </source>
</evidence>
<proteinExistence type="predicted"/>